<evidence type="ECO:0000256" key="1">
    <source>
        <dbReference type="SAM" id="Phobius"/>
    </source>
</evidence>
<evidence type="ECO:0000313" key="3">
    <source>
        <dbReference type="Proteomes" id="UP000007883"/>
    </source>
</evidence>
<dbReference type="RefSeq" id="WP_014427501.1">
    <property type="nucleotide sequence ID" value="NC_017075.1"/>
</dbReference>
<evidence type="ECO:0000313" key="2">
    <source>
        <dbReference type="EMBL" id="BAL94631.1"/>
    </source>
</evidence>
<feature type="transmembrane region" description="Helical" evidence="1">
    <location>
        <begin position="75"/>
        <end position="94"/>
    </location>
</feature>
<keyword evidence="3" id="KW-1185">Reference proteome</keyword>
<gene>
    <name evidence="2" type="ordered locus">RGE_12900</name>
</gene>
<keyword evidence="1" id="KW-0812">Transmembrane</keyword>
<reference evidence="2 3" key="1">
    <citation type="journal article" date="2012" name="J. Bacteriol.">
        <title>Complete genome sequence of phototrophic betaproteobacterium Rubrivivax gelatinosus IL144.</title>
        <authorList>
            <person name="Nagashima S."/>
            <person name="Kamimura A."/>
            <person name="Shimizu T."/>
            <person name="Nakamura-isaki S."/>
            <person name="Aono E."/>
            <person name="Sakamoto K."/>
            <person name="Ichikawa N."/>
            <person name="Nakazawa H."/>
            <person name="Sekine M."/>
            <person name="Yamazaki S."/>
            <person name="Fujita N."/>
            <person name="Shimada K."/>
            <person name="Hanada S."/>
            <person name="Nagashima K.V.P."/>
        </authorList>
    </citation>
    <scope>NUCLEOTIDE SEQUENCE [LARGE SCALE GENOMIC DNA]</scope>
    <source>
        <strain evidence="3">NBRC 100245 / IL144</strain>
    </source>
</reference>
<dbReference type="STRING" id="983917.RGE_12900"/>
<organism evidence="2 3">
    <name type="scientific">Rubrivivax gelatinosus (strain NBRC 100245 / IL144)</name>
    <dbReference type="NCBI Taxonomy" id="983917"/>
    <lineage>
        <taxon>Bacteria</taxon>
        <taxon>Pseudomonadati</taxon>
        <taxon>Pseudomonadota</taxon>
        <taxon>Betaproteobacteria</taxon>
        <taxon>Burkholderiales</taxon>
        <taxon>Sphaerotilaceae</taxon>
        <taxon>Rubrivivax</taxon>
    </lineage>
</organism>
<dbReference type="EMBL" id="AP012320">
    <property type="protein sequence ID" value="BAL94631.1"/>
    <property type="molecule type" value="Genomic_DNA"/>
</dbReference>
<dbReference type="AlphaFoldDB" id="I0HNP4"/>
<dbReference type="Proteomes" id="UP000007883">
    <property type="component" value="Chromosome"/>
</dbReference>
<feature type="transmembrane region" description="Helical" evidence="1">
    <location>
        <begin position="129"/>
        <end position="148"/>
    </location>
</feature>
<keyword evidence="1" id="KW-0472">Membrane</keyword>
<dbReference type="eggNOG" id="COG3305">
    <property type="taxonomic scope" value="Bacteria"/>
</dbReference>
<accession>I0HNP4</accession>
<feature type="transmembrane region" description="Helical" evidence="1">
    <location>
        <begin position="101"/>
        <end position="117"/>
    </location>
</feature>
<name>I0HNP4_RUBGI</name>
<protein>
    <recommendedName>
        <fullName evidence="4">DUF2127 domain-containing protein</fullName>
    </recommendedName>
</protein>
<proteinExistence type="predicted"/>
<dbReference type="HOGENOM" id="CLU_113251_2_0_4"/>
<dbReference type="PATRIC" id="fig|983917.3.peg.1258"/>
<dbReference type="InterPro" id="IPR021125">
    <property type="entry name" value="DUF2127"/>
</dbReference>
<dbReference type="KEGG" id="rge:RGE_12900"/>
<sequence length="157" mass="16749">MPSPSTARRAIRTIAAFEAAKGLVVLLAASGLLSLVHADLGALAARLVRYSHLNPASHYPQILIDAASHLQTPRLVWLALGAIAYSLLRLVEAWGLYRERAWAEWLAASGGAIYVPIELAEVLHKPTALGLGVMAANVAVVAVMVMTLRARRAAQAR</sequence>
<evidence type="ECO:0008006" key="4">
    <source>
        <dbReference type="Google" id="ProtNLM"/>
    </source>
</evidence>
<keyword evidence="1" id="KW-1133">Transmembrane helix</keyword>
<dbReference type="Pfam" id="PF09900">
    <property type="entry name" value="DUF2127"/>
    <property type="match status" value="1"/>
</dbReference>